<dbReference type="OrthoDB" id="192739at2"/>
<dbReference type="SUPFAM" id="SSF54593">
    <property type="entry name" value="Glyoxalase/Bleomycin resistance protein/Dihydroxybiphenyl dioxygenase"/>
    <property type="match status" value="1"/>
</dbReference>
<dbReference type="Gene3D" id="3.10.180.10">
    <property type="entry name" value="2,3-Dihydroxybiphenyl 1,2-Dioxygenase, domain 1"/>
    <property type="match status" value="1"/>
</dbReference>
<dbReference type="STRING" id="692418.SAMN04488029_2490"/>
<evidence type="ECO:0000313" key="2">
    <source>
        <dbReference type="EMBL" id="SMD35387.1"/>
    </source>
</evidence>
<evidence type="ECO:0000259" key="1">
    <source>
        <dbReference type="PROSITE" id="PS51819"/>
    </source>
</evidence>
<name>A0A1W2GFG9_REIFA</name>
<dbReference type="AlphaFoldDB" id="A0A1W2GFG9"/>
<protein>
    <recommendedName>
        <fullName evidence="1">VOC domain-containing protein</fullName>
    </recommendedName>
</protein>
<accession>A0A1W2GFG9</accession>
<sequence length="225" mass="25564">MRFNKLKIGLKNSNKQQVFYKEILGFTVSTNEASEIVIKAGATQFILSKQIIAPHLYHFAFLIPTGSLESAIEYIESRSIDLLPFQGEKIIHFDTGRSIYFFDPDGNIAEFIERPLLNYPTKKKFEIDDIICVNEIGLPVDQPLVVSGELMNKHGIQPINHKNWNDNFCWVGDHEGAVIVVKEGRHWLPTQISGVLNDFELHYTGFNKNLLALKVENGQITSSNF</sequence>
<organism evidence="2 3">
    <name type="scientific">Reichenbachiella faecimaris</name>
    <dbReference type="NCBI Taxonomy" id="692418"/>
    <lineage>
        <taxon>Bacteria</taxon>
        <taxon>Pseudomonadati</taxon>
        <taxon>Bacteroidota</taxon>
        <taxon>Cytophagia</taxon>
        <taxon>Cytophagales</taxon>
        <taxon>Reichenbachiellaceae</taxon>
        <taxon>Reichenbachiella</taxon>
    </lineage>
</organism>
<gene>
    <name evidence="2" type="ORF">SAMN04488029_2490</name>
</gene>
<proteinExistence type="predicted"/>
<evidence type="ECO:0000313" key="3">
    <source>
        <dbReference type="Proteomes" id="UP000192472"/>
    </source>
</evidence>
<dbReference type="Proteomes" id="UP000192472">
    <property type="component" value="Unassembled WGS sequence"/>
</dbReference>
<dbReference type="InterPro" id="IPR037523">
    <property type="entry name" value="VOC_core"/>
</dbReference>
<dbReference type="InterPro" id="IPR029068">
    <property type="entry name" value="Glyas_Bleomycin-R_OHBP_Dase"/>
</dbReference>
<feature type="domain" description="VOC" evidence="1">
    <location>
        <begin position="2"/>
        <end position="114"/>
    </location>
</feature>
<reference evidence="2 3" key="1">
    <citation type="submission" date="2017-04" db="EMBL/GenBank/DDBJ databases">
        <authorList>
            <person name="Afonso C.L."/>
            <person name="Miller P.J."/>
            <person name="Scott M.A."/>
            <person name="Spackman E."/>
            <person name="Goraichik I."/>
            <person name="Dimitrov K.M."/>
            <person name="Suarez D.L."/>
            <person name="Swayne D.E."/>
        </authorList>
    </citation>
    <scope>NUCLEOTIDE SEQUENCE [LARGE SCALE GENOMIC DNA]</scope>
    <source>
        <strain evidence="2 3">DSM 26133</strain>
    </source>
</reference>
<keyword evidence="3" id="KW-1185">Reference proteome</keyword>
<dbReference type="EMBL" id="FWYF01000002">
    <property type="protein sequence ID" value="SMD35387.1"/>
    <property type="molecule type" value="Genomic_DNA"/>
</dbReference>
<dbReference type="PROSITE" id="PS51819">
    <property type="entry name" value="VOC"/>
    <property type="match status" value="1"/>
</dbReference>
<dbReference type="RefSeq" id="WP_139793862.1">
    <property type="nucleotide sequence ID" value="NZ_FWYF01000002.1"/>
</dbReference>